<sequence length="409" mass="47363">MKKIGIVTTWFERGAAYVSKQFEQVLQEEHEVFIYARGGEHYAIGDPEWDKSNVTWGKNIRSRFALTLMDKKDFKAWVDLNSIDLILFNEQHWFEPLLWCKEWGIQTAAYIDYYTRETIGLFNIYDLLICNTRRHYSVFENTNKAEYLPWGTDTDLFSTSNTSELVNGEHVTFFHSCGMGHKRKGTEQLIIAFSRTKHAQKLIIHTQQNISGAKIEHLISSLEAEGRLKIIHKTVPAPGLFHLGDVYLYPSLLEGIGLTIVEALSCGLATLVPDNAPMNEFVDHGFNGLLIKKGKCYLREDKYYWPLCEIDIDDLVQKIDYLATHKDKVIRMKRNARQSALNNLSLKENMKSLSGILENLEFTPLRQETENKIIKFGKKGFGRFNKLYIKLYPFINMIYRLHGYVKPSK</sequence>
<dbReference type="GO" id="GO:0016757">
    <property type="term" value="F:glycosyltransferase activity"/>
    <property type="evidence" value="ECO:0007669"/>
    <property type="project" value="InterPro"/>
</dbReference>
<dbReference type="PANTHER" id="PTHR45947">
    <property type="entry name" value="SULFOQUINOVOSYL TRANSFERASE SQD2"/>
    <property type="match status" value="1"/>
</dbReference>
<dbReference type="Proteomes" id="UP000478505">
    <property type="component" value="Unassembled WGS sequence"/>
</dbReference>
<organism evidence="2 3">
    <name type="scientific">Psychroflexus aurantiacus</name>
    <dbReference type="NCBI Taxonomy" id="2709310"/>
    <lineage>
        <taxon>Bacteria</taxon>
        <taxon>Pseudomonadati</taxon>
        <taxon>Bacteroidota</taxon>
        <taxon>Flavobacteriia</taxon>
        <taxon>Flavobacteriales</taxon>
        <taxon>Flavobacteriaceae</taxon>
        <taxon>Psychroflexus</taxon>
    </lineage>
</organism>
<dbReference type="EMBL" id="JAAIKD010000005">
    <property type="protein sequence ID" value="NEV94502.1"/>
    <property type="molecule type" value="Genomic_DNA"/>
</dbReference>
<dbReference type="SUPFAM" id="SSF53756">
    <property type="entry name" value="UDP-Glycosyltransferase/glycogen phosphorylase"/>
    <property type="match status" value="1"/>
</dbReference>
<dbReference type="AlphaFoldDB" id="A0A6B3R2K1"/>
<name>A0A6B3R2K1_9FLAO</name>
<keyword evidence="3" id="KW-1185">Reference proteome</keyword>
<proteinExistence type="predicted"/>
<dbReference type="InterPro" id="IPR001296">
    <property type="entry name" value="Glyco_trans_1"/>
</dbReference>
<gene>
    <name evidence="2" type="ORF">G3567_10145</name>
</gene>
<evidence type="ECO:0000259" key="1">
    <source>
        <dbReference type="Pfam" id="PF00534"/>
    </source>
</evidence>
<dbReference type="RefSeq" id="WP_164005219.1">
    <property type="nucleotide sequence ID" value="NZ_JAAIKD010000005.1"/>
</dbReference>
<dbReference type="Pfam" id="PF00534">
    <property type="entry name" value="Glycos_transf_1"/>
    <property type="match status" value="1"/>
</dbReference>
<dbReference type="PANTHER" id="PTHR45947:SF3">
    <property type="entry name" value="SULFOQUINOVOSYL TRANSFERASE SQD2"/>
    <property type="match status" value="1"/>
</dbReference>
<evidence type="ECO:0000313" key="2">
    <source>
        <dbReference type="EMBL" id="NEV94502.1"/>
    </source>
</evidence>
<comment type="caution">
    <text evidence="2">The sequence shown here is derived from an EMBL/GenBank/DDBJ whole genome shotgun (WGS) entry which is preliminary data.</text>
</comment>
<evidence type="ECO:0000313" key="3">
    <source>
        <dbReference type="Proteomes" id="UP000478505"/>
    </source>
</evidence>
<reference evidence="2 3" key="1">
    <citation type="submission" date="2020-02" db="EMBL/GenBank/DDBJ databases">
        <title>Flavobacteriaceae Psychroflexus bacterium YR1-1, complete genome.</title>
        <authorList>
            <person name="Li Y."/>
            <person name="Wu S."/>
        </authorList>
    </citation>
    <scope>NUCLEOTIDE SEQUENCE [LARGE SCALE GENOMIC DNA]</scope>
    <source>
        <strain evidence="2 3">YR1-1</strain>
    </source>
</reference>
<dbReference type="InterPro" id="IPR050194">
    <property type="entry name" value="Glycosyltransferase_grp1"/>
</dbReference>
<keyword evidence="2" id="KW-0808">Transferase</keyword>
<dbReference type="Gene3D" id="3.40.50.2000">
    <property type="entry name" value="Glycogen Phosphorylase B"/>
    <property type="match status" value="1"/>
</dbReference>
<feature type="domain" description="Glycosyl transferase family 1" evidence="1">
    <location>
        <begin position="176"/>
        <end position="294"/>
    </location>
</feature>
<dbReference type="CDD" id="cd03801">
    <property type="entry name" value="GT4_PimA-like"/>
    <property type="match status" value="1"/>
</dbReference>
<accession>A0A6B3R2K1</accession>
<protein>
    <submittedName>
        <fullName evidence="2">Glycosyltransferase family 4 protein</fullName>
    </submittedName>
</protein>